<evidence type="ECO:0000256" key="3">
    <source>
        <dbReference type="ARBA" id="ARBA00022692"/>
    </source>
</evidence>
<evidence type="ECO:0000256" key="2">
    <source>
        <dbReference type="ARBA" id="ARBA00022448"/>
    </source>
</evidence>
<dbReference type="Proteomes" id="UP000314986">
    <property type="component" value="Unassembled WGS sequence"/>
</dbReference>
<dbReference type="Gene3D" id="1.10.3860.10">
    <property type="entry name" value="Sodium:dicarboxylate symporter"/>
    <property type="match status" value="2"/>
</dbReference>
<dbReference type="InParanoid" id="A0A4W3H358"/>
<feature type="transmembrane region" description="Helical" evidence="6">
    <location>
        <begin position="174"/>
        <end position="203"/>
    </location>
</feature>
<evidence type="ECO:0000313" key="7">
    <source>
        <dbReference type="Ensembl" id="ENSCMIP00000004499.1"/>
    </source>
</evidence>
<reference evidence="8" key="3">
    <citation type="journal article" date="2014" name="Nature">
        <title>Elephant shark genome provides unique insights into gnathostome evolution.</title>
        <authorList>
            <consortium name="International Elephant Shark Genome Sequencing Consortium"/>
            <person name="Venkatesh B."/>
            <person name="Lee A.P."/>
            <person name="Ravi V."/>
            <person name="Maurya A.K."/>
            <person name="Lian M.M."/>
            <person name="Swann J.B."/>
            <person name="Ohta Y."/>
            <person name="Flajnik M.F."/>
            <person name="Sutoh Y."/>
            <person name="Kasahara M."/>
            <person name="Hoon S."/>
            <person name="Gangu V."/>
            <person name="Roy S.W."/>
            <person name="Irimia M."/>
            <person name="Korzh V."/>
            <person name="Kondrychyn I."/>
            <person name="Lim Z.W."/>
            <person name="Tay B.H."/>
            <person name="Tohari S."/>
            <person name="Kong K.W."/>
            <person name="Ho S."/>
            <person name="Lorente-Galdos B."/>
            <person name="Quilez J."/>
            <person name="Marques-Bonet T."/>
            <person name="Raney B.J."/>
            <person name="Ingham P.W."/>
            <person name="Tay A."/>
            <person name="Hillier L.W."/>
            <person name="Minx P."/>
            <person name="Boehm T."/>
            <person name="Wilson R.K."/>
            <person name="Brenner S."/>
            <person name="Warren W.C."/>
        </authorList>
    </citation>
    <scope>NUCLEOTIDE SEQUENCE [LARGE SCALE GENOMIC DNA]</scope>
</reference>
<evidence type="ECO:0000256" key="1">
    <source>
        <dbReference type="ARBA" id="ARBA00004141"/>
    </source>
</evidence>
<dbReference type="InterPro" id="IPR001991">
    <property type="entry name" value="Na-dicarboxylate_symporter"/>
</dbReference>
<dbReference type="STRING" id="7868.ENSCMIP00000004499"/>
<dbReference type="InterPro" id="IPR036458">
    <property type="entry name" value="Na:dicarbo_symporter_sf"/>
</dbReference>
<dbReference type="PANTHER" id="PTHR11958">
    <property type="entry name" value="SODIUM/DICARBOXYLATE SYMPORTER-RELATED"/>
    <property type="match status" value="1"/>
</dbReference>
<comment type="caution">
    <text evidence="6">Lacks conserved residue(s) required for the propagation of feature annotation.</text>
</comment>
<sequence length="319" mass="34048">VTPVFSTHHDGTITQSRGADLTHQTLCLSLHRNMFPPNLIEVCFKQYKTCYHKRSITQLPPTNSTAVTQPFIVNNVTEAMRKLGQLLVTEDILVPGSANAVNALGLMVFSITFGLVIGNMKQQDQALREFFMCLNEATLRLVAIIIWDAPVGILFLIAGKILEMEEVAVMGGQLGMYTITLESLGFIGGLLQALITALAVVFLTGGKCSGVPQGSVLGPLLFMIYINDLDLGIGRTISNITATGAIGAAGIPQAVRVTMVIVLTSVGLPTEDITLIVAVDWFLYPDILLTASGLGTTPLEGYIGSGGGATQFHQNDTRA</sequence>
<dbReference type="Pfam" id="PF00375">
    <property type="entry name" value="SDF"/>
    <property type="match status" value="2"/>
</dbReference>
<dbReference type="Ensembl" id="ENSCMIT00000004665.1">
    <property type="protein sequence ID" value="ENSCMIP00000004499.1"/>
    <property type="gene ID" value="ENSCMIG00000002679.1"/>
</dbReference>
<protein>
    <recommendedName>
        <fullName evidence="6">Amino acid transporter</fullName>
    </recommendedName>
</protein>
<comment type="subcellular location">
    <subcellularLocation>
        <location evidence="1 6">Membrane</location>
        <topology evidence="1 6">Multi-pass membrane protein</topology>
    </subcellularLocation>
</comment>
<keyword evidence="5 6" id="KW-0472">Membrane</keyword>
<dbReference type="GeneTree" id="ENSGT00940000159972"/>
<dbReference type="AlphaFoldDB" id="A0A4W3H358"/>
<accession>A0A4W3H358</accession>
<feature type="transmembrane region" description="Helical" evidence="6">
    <location>
        <begin position="100"/>
        <end position="120"/>
    </location>
</feature>
<dbReference type="GO" id="GO:0005313">
    <property type="term" value="F:L-glutamate transmembrane transporter activity"/>
    <property type="evidence" value="ECO:0007669"/>
    <property type="project" value="TreeGrafter"/>
</dbReference>
<reference evidence="8" key="2">
    <citation type="journal article" date="2007" name="PLoS Biol.">
        <title>Survey sequencing and comparative analysis of the elephant shark (Callorhinchus milii) genome.</title>
        <authorList>
            <person name="Venkatesh B."/>
            <person name="Kirkness E.F."/>
            <person name="Loh Y.H."/>
            <person name="Halpern A.L."/>
            <person name="Lee A.P."/>
            <person name="Johnson J."/>
            <person name="Dandona N."/>
            <person name="Viswanathan L.D."/>
            <person name="Tay A."/>
            <person name="Venter J.C."/>
            <person name="Strausberg R.L."/>
            <person name="Brenner S."/>
        </authorList>
    </citation>
    <scope>NUCLEOTIDE SEQUENCE [LARGE SCALE GENOMIC DNA]</scope>
</reference>
<reference evidence="7" key="5">
    <citation type="submission" date="2025-09" db="UniProtKB">
        <authorList>
            <consortium name="Ensembl"/>
        </authorList>
    </citation>
    <scope>IDENTIFICATION</scope>
</reference>
<proteinExistence type="inferred from homology"/>
<dbReference type="SUPFAM" id="SSF118215">
    <property type="entry name" value="Proton glutamate symport protein"/>
    <property type="match status" value="1"/>
</dbReference>
<dbReference type="GO" id="GO:0015501">
    <property type="term" value="F:glutamate:sodium symporter activity"/>
    <property type="evidence" value="ECO:0007669"/>
    <property type="project" value="TreeGrafter"/>
</dbReference>
<evidence type="ECO:0000256" key="6">
    <source>
        <dbReference type="RuleBase" id="RU361216"/>
    </source>
</evidence>
<name>A0A4W3H358_CALMI</name>
<reference evidence="7" key="4">
    <citation type="submission" date="2025-08" db="UniProtKB">
        <authorList>
            <consortium name="Ensembl"/>
        </authorList>
    </citation>
    <scope>IDENTIFICATION</scope>
</reference>
<reference evidence="8" key="1">
    <citation type="journal article" date="2006" name="Science">
        <title>Ancient noncoding elements conserved in the human genome.</title>
        <authorList>
            <person name="Venkatesh B."/>
            <person name="Kirkness E.F."/>
            <person name="Loh Y.H."/>
            <person name="Halpern A.L."/>
            <person name="Lee A.P."/>
            <person name="Johnson J."/>
            <person name="Dandona N."/>
            <person name="Viswanathan L.D."/>
            <person name="Tay A."/>
            <person name="Venter J.C."/>
            <person name="Strausberg R.L."/>
            <person name="Brenner S."/>
        </authorList>
    </citation>
    <scope>NUCLEOTIDE SEQUENCE [LARGE SCALE GENOMIC DNA]</scope>
</reference>
<comment type="similarity">
    <text evidence="6">Belongs to the dicarboxylate/amino acid:cation symporter (DAACS) (TC 2.A.23) family.</text>
</comment>
<feature type="transmembrane region" description="Helical" evidence="6">
    <location>
        <begin position="141"/>
        <end position="162"/>
    </location>
</feature>
<evidence type="ECO:0000256" key="4">
    <source>
        <dbReference type="ARBA" id="ARBA00022989"/>
    </source>
</evidence>
<keyword evidence="3 6" id="KW-0812">Transmembrane</keyword>
<keyword evidence="2 6" id="KW-0813">Transport</keyword>
<dbReference type="GO" id="GO:0005886">
    <property type="term" value="C:plasma membrane"/>
    <property type="evidence" value="ECO:0007669"/>
    <property type="project" value="TreeGrafter"/>
</dbReference>
<dbReference type="InterPro" id="IPR050746">
    <property type="entry name" value="DAACS"/>
</dbReference>
<dbReference type="PRINTS" id="PR00173">
    <property type="entry name" value="EDTRNSPORT"/>
</dbReference>
<dbReference type="GO" id="GO:0015175">
    <property type="term" value="F:neutral L-amino acid transmembrane transporter activity"/>
    <property type="evidence" value="ECO:0007669"/>
    <property type="project" value="TreeGrafter"/>
</dbReference>
<keyword evidence="8" id="KW-1185">Reference proteome</keyword>
<evidence type="ECO:0000313" key="8">
    <source>
        <dbReference type="Proteomes" id="UP000314986"/>
    </source>
</evidence>
<dbReference type="PANTHER" id="PTHR11958:SF67">
    <property type="entry name" value="EXCITATORY AMINO ACID TRANSPORTER 4"/>
    <property type="match status" value="1"/>
</dbReference>
<organism evidence="7 8">
    <name type="scientific">Callorhinchus milii</name>
    <name type="common">Ghost shark</name>
    <dbReference type="NCBI Taxonomy" id="7868"/>
    <lineage>
        <taxon>Eukaryota</taxon>
        <taxon>Metazoa</taxon>
        <taxon>Chordata</taxon>
        <taxon>Craniata</taxon>
        <taxon>Vertebrata</taxon>
        <taxon>Chondrichthyes</taxon>
        <taxon>Holocephali</taxon>
        <taxon>Chimaeriformes</taxon>
        <taxon>Callorhinchidae</taxon>
        <taxon>Callorhinchus</taxon>
    </lineage>
</organism>
<keyword evidence="6" id="KW-0769">Symport</keyword>
<evidence type="ECO:0000256" key="5">
    <source>
        <dbReference type="ARBA" id="ARBA00023136"/>
    </source>
</evidence>
<keyword evidence="4 6" id="KW-1133">Transmembrane helix</keyword>